<dbReference type="GO" id="GO:0004751">
    <property type="term" value="F:ribose-5-phosphate isomerase activity"/>
    <property type="evidence" value="ECO:0007669"/>
    <property type="project" value="UniProtKB-EC"/>
</dbReference>
<evidence type="ECO:0000256" key="1">
    <source>
        <dbReference type="ARBA" id="ARBA00008754"/>
    </source>
</evidence>
<gene>
    <name evidence="3" type="primary">rpiB</name>
    <name evidence="3" type="ORF">WFZ86_12470</name>
</gene>
<dbReference type="Pfam" id="PF02502">
    <property type="entry name" value="LacAB_rpiB"/>
    <property type="match status" value="1"/>
</dbReference>
<dbReference type="NCBIfam" id="NF004051">
    <property type="entry name" value="PRK05571.1"/>
    <property type="match status" value="1"/>
</dbReference>
<comment type="similarity">
    <text evidence="1">Belongs to the LacAB/RpiB family.</text>
</comment>
<dbReference type="EC" id="5.3.1.6" evidence="3"/>
<dbReference type="PANTHER" id="PTHR30345:SF0">
    <property type="entry name" value="DNA DAMAGE-REPAIR_TOLERATION PROTEIN DRT102"/>
    <property type="match status" value="1"/>
</dbReference>
<dbReference type="PIRSF" id="PIRSF005384">
    <property type="entry name" value="RpiB_LacA_B"/>
    <property type="match status" value="1"/>
</dbReference>
<evidence type="ECO:0000313" key="3">
    <source>
        <dbReference type="EMBL" id="MEM0577315.1"/>
    </source>
</evidence>
<accession>A0ABU9NQH4</accession>
<sequence length="143" mass="15603">MKISIGNDHAGPDYKKAIVHYLESKGHQVTNYGTDSVDSVDYPDFGHPVANDVEQGKADFGIVICGSGNGIAMTVNKHAGVRAGLCWTKEIAYLTRLHNDANVLSIPARYTSIQQAVEIVETFLTTDFEGGRHQNRVNKIACQ</sequence>
<dbReference type="InterPro" id="IPR036569">
    <property type="entry name" value="RpiB_LacA_LacB_sf"/>
</dbReference>
<keyword evidence="2 3" id="KW-0413">Isomerase</keyword>
<dbReference type="Proteomes" id="UP001468798">
    <property type="component" value="Unassembled WGS sequence"/>
</dbReference>
<dbReference type="InterPro" id="IPR003500">
    <property type="entry name" value="RpiB_LacA_LacB"/>
</dbReference>
<evidence type="ECO:0000256" key="2">
    <source>
        <dbReference type="ARBA" id="ARBA00023235"/>
    </source>
</evidence>
<dbReference type="RefSeq" id="WP_342692218.1">
    <property type="nucleotide sequence ID" value="NZ_JBCGDP010000011.1"/>
</dbReference>
<proteinExistence type="inferred from homology"/>
<dbReference type="SUPFAM" id="SSF89623">
    <property type="entry name" value="Ribose/Galactose isomerase RpiB/AlsB"/>
    <property type="match status" value="1"/>
</dbReference>
<dbReference type="NCBIfam" id="TIGR01120">
    <property type="entry name" value="rpiB"/>
    <property type="match status" value="1"/>
</dbReference>
<organism evidence="3 4">
    <name type="scientific">Flavobacterium polysaccharolyticum</name>
    <dbReference type="NCBI Taxonomy" id="3133148"/>
    <lineage>
        <taxon>Bacteria</taxon>
        <taxon>Pseudomonadati</taxon>
        <taxon>Bacteroidota</taxon>
        <taxon>Flavobacteriia</taxon>
        <taxon>Flavobacteriales</taxon>
        <taxon>Flavobacteriaceae</taxon>
        <taxon>Flavobacterium</taxon>
    </lineage>
</organism>
<reference evidence="3 4" key="1">
    <citation type="submission" date="2024-03" db="EMBL/GenBank/DDBJ databases">
        <title>Two novel species of the genus Flavobacterium exhibiting potentially degradation of complex polysaccharides.</title>
        <authorList>
            <person name="Lian X."/>
        </authorList>
    </citation>
    <scope>NUCLEOTIDE SEQUENCE [LARGE SCALE GENOMIC DNA]</scope>
    <source>
        <strain evidence="3 4">N6</strain>
    </source>
</reference>
<name>A0ABU9NQH4_9FLAO</name>
<evidence type="ECO:0000313" key="4">
    <source>
        <dbReference type="Proteomes" id="UP001468798"/>
    </source>
</evidence>
<dbReference type="Gene3D" id="3.40.1400.10">
    <property type="entry name" value="Sugar-phosphate isomerase, RpiB/LacA/LacB"/>
    <property type="match status" value="1"/>
</dbReference>
<protein>
    <submittedName>
        <fullName evidence="3">Ribose 5-phosphate isomerase B</fullName>
        <ecNumber evidence="3">5.3.1.6</ecNumber>
    </submittedName>
</protein>
<dbReference type="NCBIfam" id="TIGR00689">
    <property type="entry name" value="rpiB_lacA_lacB"/>
    <property type="match status" value="1"/>
</dbReference>
<dbReference type="EMBL" id="JBCGDP010000011">
    <property type="protein sequence ID" value="MEM0577315.1"/>
    <property type="molecule type" value="Genomic_DNA"/>
</dbReference>
<comment type="caution">
    <text evidence="3">The sequence shown here is derived from an EMBL/GenBank/DDBJ whole genome shotgun (WGS) entry which is preliminary data.</text>
</comment>
<dbReference type="InterPro" id="IPR004785">
    <property type="entry name" value="RpiB"/>
</dbReference>
<keyword evidence="4" id="KW-1185">Reference proteome</keyword>
<dbReference type="PANTHER" id="PTHR30345">
    <property type="entry name" value="RIBOSE-5-PHOSPHATE ISOMERASE B"/>
    <property type="match status" value="1"/>
</dbReference>